<dbReference type="AlphaFoldDB" id="A0A6C0IT02"/>
<feature type="compositionally biased region" description="Polar residues" evidence="1">
    <location>
        <begin position="464"/>
        <end position="475"/>
    </location>
</feature>
<feature type="compositionally biased region" description="Basic residues" evidence="1">
    <location>
        <begin position="476"/>
        <end position="501"/>
    </location>
</feature>
<organism evidence="3">
    <name type="scientific">viral metagenome</name>
    <dbReference type="NCBI Taxonomy" id="1070528"/>
    <lineage>
        <taxon>unclassified sequences</taxon>
        <taxon>metagenomes</taxon>
        <taxon>organismal metagenomes</taxon>
    </lineage>
</organism>
<dbReference type="Gene3D" id="3.90.176.10">
    <property type="entry name" value="Toxin ADP-ribosyltransferase, Chain A, domain 1"/>
    <property type="match status" value="1"/>
</dbReference>
<name>A0A6C0IT02_9ZZZZ</name>
<protein>
    <recommendedName>
        <fullName evidence="2">ADP ribosyltransferase domain-containing protein</fullName>
    </recommendedName>
</protein>
<feature type="region of interest" description="Disordered" evidence="1">
    <location>
        <begin position="464"/>
        <end position="501"/>
    </location>
</feature>
<dbReference type="PROSITE" id="PS51996">
    <property type="entry name" value="TR_MART"/>
    <property type="match status" value="1"/>
</dbReference>
<evidence type="ECO:0000313" key="3">
    <source>
        <dbReference type="EMBL" id="QHT95645.1"/>
    </source>
</evidence>
<evidence type="ECO:0000256" key="1">
    <source>
        <dbReference type="SAM" id="MobiDB-lite"/>
    </source>
</evidence>
<dbReference type="EMBL" id="MN740244">
    <property type="protein sequence ID" value="QHT95645.1"/>
    <property type="molecule type" value="Genomic_DNA"/>
</dbReference>
<sequence length="501" mass="58338">MDLFSKKGIDPITLDEFNIQEWLDKDNDNIVFCLVDENMKNESNIFLLKKSYFISPTENIVFKKCVLNNNQLNVDSTNKLKPTYINIGFFMNKSFVINYSNFVKTLNTSKSRIYKLEKNDITDSFINLKEMKMAHLQLYKKNPNEYYNLPYSIDIYFDDSTNKALTNYSYQWDQAINQYLIQGNTYFKQTDFSKHYERYGDTKESAIQNVKDKISYIDTAFLETAPRVNNKPLVLWRGMKNKFRTNERKAFVKPEYMNEIGDTAIAKNYTSVSKVRRIAESFMGPNCCIYKIILDEGMPYIDMKHTSAFKGEEEILLPRNIKFTLVDKILVGKKRQEFVIKASFINDEQFKIPTGCMRFKEVKITPLKINIVKSSKNKQMSRVKTNTTKTKEKRNKTVKVENSRKDSKEILIDVPLDTNNTVKRPIGPELPSQIHKLKRCLNGTRRNKKTGECEKIEPTNTIVPTLKTQTSSISVKKTKSGVKRPRCPNGTRKNKKTDKCE</sequence>
<feature type="domain" description="ADP ribosyltransferase" evidence="2">
    <location>
        <begin position="158"/>
        <end position="343"/>
    </location>
</feature>
<dbReference type="SUPFAM" id="SSF56399">
    <property type="entry name" value="ADP-ribosylation"/>
    <property type="match status" value="1"/>
</dbReference>
<feature type="region of interest" description="Disordered" evidence="1">
    <location>
        <begin position="382"/>
        <end position="404"/>
    </location>
</feature>
<dbReference type="GO" id="GO:0005576">
    <property type="term" value="C:extracellular region"/>
    <property type="evidence" value="ECO:0007669"/>
    <property type="project" value="InterPro"/>
</dbReference>
<evidence type="ECO:0000259" key="2">
    <source>
        <dbReference type="Pfam" id="PF03496"/>
    </source>
</evidence>
<dbReference type="Pfam" id="PF03496">
    <property type="entry name" value="ADPrib_exo_Tox"/>
    <property type="match status" value="1"/>
</dbReference>
<accession>A0A6C0IT02</accession>
<reference evidence="3" key="1">
    <citation type="journal article" date="2020" name="Nature">
        <title>Giant virus diversity and host interactions through global metagenomics.</title>
        <authorList>
            <person name="Schulz F."/>
            <person name="Roux S."/>
            <person name="Paez-Espino D."/>
            <person name="Jungbluth S."/>
            <person name="Walsh D.A."/>
            <person name="Denef V.J."/>
            <person name="McMahon K.D."/>
            <person name="Konstantinidis K.T."/>
            <person name="Eloe-Fadrosh E.A."/>
            <person name="Kyrpides N.C."/>
            <person name="Woyke T."/>
        </authorList>
    </citation>
    <scope>NUCLEOTIDE SEQUENCE</scope>
    <source>
        <strain evidence="3">GVMAG-M-3300024261-8</strain>
    </source>
</reference>
<dbReference type="InterPro" id="IPR003540">
    <property type="entry name" value="ADP-ribosyltransferase"/>
</dbReference>
<proteinExistence type="predicted"/>